<comment type="caution">
    <text evidence="2">The sequence shown here is derived from an EMBL/GenBank/DDBJ whole genome shotgun (WGS) entry which is preliminary data.</text>
</comment>
<sequence>MANKNVVFFLKYSCLLLTVFLASNVAGSYTGMSFEYLGNTAVPAHTHAVWMDVVSILAIQLACCLPVLLLVDYIYRRDMEHVDMLRLGFCSSICGMLWSAANPCIIHAAYPVTMSLAIRFFGYSGDHVDFGRIYLRSVGMFELCALTGMFLKLEVMVNEDKRERTRAYSRYNAINRGPEQPKVTRAQAEEHYLLALGRGGKVKEA</sequence>
<dbReference type="AlphaFoldDB" id="A0A9P4U9X0"/>
<proteinExistence type="predicted"/>
<protein>
    <submittedName>
        <fullName evidence="2">Uncharacterized protein</fullName>
    </submittedName>
</protein>
<feature type="transmembrane region" description="Helical" evidence="1">
    <location>
        <begin position="133"/>
        <end position="153"/>
    </location>
</feature>
<evidence type="ECO:0000313" key="3">
    <source>
        <dbReference type="Proteomes" id="UP000799764"/>
    </source>
</evidence>
<feature type="transmembrane region" description="Helical" evidence="1">
    <location>
        <begin position="87"/>
        <end position="113"/>
    </location>
</feature>
<keyword evidence="1" id="KW-0812">Transmembrane</keyword>
<accession>A0A9P4U9X0</accession>
<name>A0A9P4U9X0_9PLEO</name>
<feature type="transmembrane region" description="Helical" evidence="1">
    <location>
        <begin position="51"/>
        <end position="75"/>
    </location>
</feature>
<evidence type="ECO:0000256" key="1">
    <source>
        <dbReference type="SAM" id="Phobius"/>
    </source>
</evidence>
<reference evidence="2" key="1">
    <citation type="journal article" date="2020" name="Stud. Mycol.">
        <title>101 Dothideomycetes genomes: a test case for predicting lifestyles and emergence of pathogens.</title>
        <authorList>
            <person name="Haridas S."/>
            <person name="Albert R."/>
            <person name="Binder M."/>
            <person name="Bloem J."/>
            <person name="Labutti K."/>
            <person name="Salamov A."/>
            <person name="Andreopoulos B."/>
            <person name="Baker S."/>
            <person name="Barry K."/>
            <person name="Bills G."/>
            <person name="Bluhm B."/>
            <person name="Cannon C."/>
            <person name="Castanera R."/>
            <person name="Culley D."/>
            <person name="Daum C."/>
            <person name="Ezra D."/>
            <person name="Gonzalez J."/>
            <person name="Henrissat B."/>
            <person name="Kuo A."/>
            <person name="Liang C."/>
            <person name="Lipzen A."/>
            <person name="Lutzoni F."/>
            <person name="Magnuson J."/>
            <person name="Mondo S."/>
            <person name="Nolan M."/>
            <person name="Ohm R."/>
            <person name="Pangilinan J."/>
            <person name="Park H.-J."/>
            <person name="Ramirez L."/>
            <person name="Alfaro M."/>
            <person name="Sun H."/>
            <person name="Tritt A."/>
            <person name="Yoshinaga Y."/>
            <person name="Zwiers L.-H."/>
            <person name="Turgeon B."/>
            <person name="Goodwin S."/>
            <person name="Spatafora J."/>
            <person name="Crous P."/>
            <person name="Grigoriev I."/>
        </authorList>
    </citation>
    <scope>NUCLEOTIDE SEQUENCE</scope>
    <source>
        <strain evidence="2">CBS 690.94</strain>
    </source>
</reference>
<keyword evidence="1" id="KW-1133">Transmembrane helix</keyword>
<dbReference type="Proteomes" id="UP000799764">
    <property type="component" value="Unassembled WGS sequence"/>
</dbReference>
<keyword evidence="1" id="KW-0472">Membrane</keyword>
<organism evidence="2 3">
    <name type="scientific">Karstenula rhodostoma CBS 690.94</name>
    <dbReference type="NCBI Taxonomy" id="1392251"/>
    <lineage>
        <taxon>Eukaryota</taxon>
        <taxon>Fungi</taxon>
        <taxon>Dikarya</taxon>
        <taxon>Ascomycota</taxon>
        <taxon>Pezizomycotina</taxon>
        <taxon>Dothideomycetes</taxon>
        <taxon>Pleosporomycetidae</taxon>
        <taxon>Pleosporales</taxon>
        <taxon>Massarineae</taxon>
        <taxon>Didymosphaeriaceae</taxon>
        <taxon>Karstenula</taxon>
    </lineage>
</organism>
<dbReference type="EMBL" id="MU001504">
    <property type="protein sequence ID" value="KAF2442580.1"/>
    <property type="molecule type" value="Genomic_DNA"/>
</dbReference>
<keyword evidence="3" id="KW-1185">Reference proteome</keyword>
<gene>
    <name evidence="2" type="ORF">P171DRAFT_434054</name>
</gene>
<evidence type="ECO:0000313" key="2">
    <source>
        <dbReference type="EMBL" id="KAF2442580.1"/>
    </source>
</evidence>